<reference evidence="2 3" key="1">
    <citation type="submission" date="2012-06" db="EMBL/GenBank/DDBJ databases">
        <title>Complete genome of Terriglobus roseus DSM 18391.</title>
        <authorList>
            <consortium name="US DOE Joint Genome Institute (JGI-PGF)"/>
            <person name="Lucas S."/>
            <person name="Copeland A."/>
            <person name="Lapidus A."/>
            <person name="Glavina del Rio T."/>
            <person name="Dalin E."/>
            <person name="Tice H."/>
            <person name="Bruce D."/>
            <person name="Goodwin L."/>
            <person name="Pitluck S."/>
            <person name="Peters L."/>
            <person name="Mikhailova N."/>
            <person name="Munk A.C.C."/>
            <person name="Kyrpides N."/>
            <person name="Mavromatis K."/>
            <person name="Ivanova N."/>
            <person name="Brettin T."/>
            <person name="Detter J.C."/>
            <person name="Han C."/>
            <person name="Larimer F."/>
            <person name="Land M."/>
            <person name="Hauser L."/>
            <person name="Markowitz V."/>
            <person name="Cheng J.-F."/>
            <person name="Hugenholtz P."/>
            <person name="Woyke T."/>
            <person name="Wu D."/>
            <person name="Brambilla E."/>
            <person name="Klenk H.-P."/>
            <person name="Eisen J.A."/>
        </authorList>
    </citation>
    <scope>NUCLEOTIDE SEQUENCE [LARGE SCALE GENOMIC DNA]</scope>
    <source>
        <strain evidence="3">DSM 18391 / NRRL B-41598 / KBS 63</strain>
    </source>
</reference>
<feature type="domain" description="TfoX N-terminal" evidence="1">
    <location>
        <begin position="15"/>
        <end position="101"/>
    </location>
</feature>
<dbReference type="SUPFAM" id="SSF159894">
    <property type="entry name" value="YgaC/TfoX-N like"/>
    <property type="match status" value="1"/>
</dbReference>
<evidence type="ECO:0000313" key="2">
    <source>
        <dbReference type="EMBL" id="AFL90589.1"/>
    </source>
</evidence>
<dbReference type="OrthoDB" id="214902at2"/>
<dbReference type="RefSeq" id="WP_014787849.1">
    <property type="nucleotide sequence ID" value="NC_018014.1"/>
</dbReference>
<dbReference type="KEGG" id="trs:Terro_4392"/>
<dbReference type="Proteomes" id="UP000006056">
    <property type="component" value="Chromosome"/>
</dbReference>
<sequence length="109" mass="11502">MARDAGLEAMVNDALRGQPGLITKAMFGGWVWMQHGNLLCGAKTDSLLVRLGKDNVAWALELPGVTAMMSGTRPMRGWVRASAEAYGGGATFDPLIAGALAFVATLPRK</sequence>
<gene>
    <name evidence="2" type="ordered locus">Terro_4392</name>
</gene>
<dbReference type="Pfam" id="PF04993">
    <property type="entry name" value="TfoX_N"/>
    <property type="match status" value="1"/>
</dbReference>
<organism evidence="2 3">
    <name type="scientific">Terriglobus roseus (strain DSM 18391 / NRRL B-41598 / KBS 63)</name>
    <dbReference type="NCBI Taxonomy" id="926566"/>
    <lineage>
        <taxon>Bacteria</taxon>
        <taxon>Pseudomonadati</taxon>
        <taxon>Acidobacteriota</taxon>
        <taxon>Terriglobia</taxon>
        <taxon>Terriglobales</taxon>
        <taxon>Acidobacteriaceae</taxon>
        <taxon>Terriglobus</taxon>
    </lineage>
</organism>
<dbReference type="HOGENOM" id="CLU_136016_4_1_0"/>
<dbReference type="AlphaFoldDB" id="I3ZMX1"/>
<evidence type="ECO:0000313" key="3">
    <source>
        <dbReference type="Proteomes" id="UP000006056"/>
    </source>
</evidence>
<dbReference type="STRING" id="926566.Terro_4392"/>
<accession>I3ZMX1</accession>
<dbReference type="InterPro" id="IPR007076">
    <property type="entry name" value="TfoX_N"/>
</dbReference>
<proteinExistence type="predicted"/>
<dbReference type="eggNOG" id="COG3070">
    <property type="taxonomic scope" value="Bacteria"/>
</dbReference>
<keyword evidence="3" id="KW-1185">Reference proteome</keyword>
<name>I3ZMX1_TERRK</name>
<dbReference type="EMBL" id="CP003379">
    <property type="protein sequence ID" value="AFL90589.1"/>
    <property type="molecule type" value="Genomic_DNA"/>
</dbReference>
<evidence type="ECO:0000259" key="1">
    <source>
        <dbReference type="Pfam" id="PF04993"/>
    </source>
</evidence>
<protein>
    <recommendedName>
        <fullName evidence="1">TfoX N-terminal domain-containing protein</fullName>
    </recommendedName>
</protein>